<feature type="non-terminal residue" evidence="1">
    <location>
        <position position="1"/>
    </location>
</feature>
<evidence type="ECO:0000313" key="2">
    <source>
        <dbReference type="Proteomes" id="UP001600165"/>
    </source>
</evidence>
<organism evidence="1 2">
    <name type="scientific">Almyronema epifaneia S1</name>
    <dbReference type="NCBI Taxonomy" id="2991925"/>
    <lineage>
        <taxon>Bacteria</taxon>
        <taxon>Bacillati</taxon>
        <taxon>Cyanobacteriota</taxon>
        <taxon>Cyanophyceae</taxon>
        <taxon>Nodosilineales</taxon>
        <taxon>Nodosilineaceae</taxon>
        <taxon>Almyronema</taxon>
        <taxon>Almyronema epifaneia</taxon>
    </lineage>
</organism>
<protein>
    <submittedName>
        <fullName evidence="1">Uncharacterized protein</fullName>
    </submittedName>
</protein>
<dbReference type="Proteomes" id="UP001600165">
    <property type="component" value="Unassembled WGS sequence"/>
</dbReference>
<evidence type="ECO:0000313" key="1">
    <source>
        <dbReference type="EMBL" id="MFE4105067.1"/>
    </source>
</evidence>
<gene>
    <name evidence="1" type="ORF">ACFVKH_02175</name>
</gene>
<proteinExistence type="predicted"/>
<dbReference type="EMBL" id="JBHZOL010000015">
    <property type="protein sequence ID" value="MFE4105067.1"/>
    <property type="molecule type" value="Genomic_DNA"/>
</dbReference>
<sequence length="110" mass="12409">AATGFEEADYPVCRVSAPKAGFDLEQIAPPLKAPFSIAASEPMHRLSAHFHRSIRSEKGTTDEAMTRQPRYREALLYNLLLQASCFRANQTAPWSSYAREIYAHGERLLR</sequence>
<reference evidence="1 2" key="1">
    <citation type="submission" date="2024-10" db="EMBL/GenBank/DDBJ databases">
        <authorList>
            <person name="Ratan Roy A."/>
            <person name="Morales Sandoval P.H."/>
            <person name="De Los Santos Villalobos S."/>
            <person name="Chakraborty S."/>
            <person name="Mukherjee J."/>
        </authorList>
    </citation>
    <scope>NUCLEOTIDE SEQUENCE [LARGE SCALE GENOMIC DNA]</scope>
    <source>
        <strain evidence="1 2">S1</strain>
    </source>
</reference>
<keyword evidence="2" id="KW-1185">Reference proteome</keyword>
<accession>A0ABW6IBA9</accession>
<name>A0ABW6IBA9_9CYAN</name>
<comment type="caution">
    <text evidence="1">The sequence shown here is derived from an EMBL/GenBank/DDBJ whole genome shotgun (WGS) entry which is preliminary data.</text>
</comment>